<dbReference type="Gene3D" id="3.40.50.360">
    <property type="match status" value="1"/>
</dbReference>
<sequence>MYYLLFETAELKHHCVGFFGGINNTCKTYGEDFQHDAPSFGFQVPEGVRNLDEAVENLPKDRPVLLITSSYVGQPPDHAKGFVAWLETRAAAGDDSLLSNAAAVLHLLVAPGLPACAERRLLPEASFRGG</sequence>
<name>A0A0G2FX27_9PEZI</name>
<reference evidence="2 3" key="2">
    <citation type="submission" date="2015-05" db="EMBL/GenBank/DDBJ databases">
        <authorList>
            <person name="Morales-Cruz A."/>
            <person name="Amrine K.C."/>
            <person name="Cantu D."/>
        </authorList>
    </citation>
    <scope>NUCLEOTIDE SEQUENCE [LARGE SCALE GENOMIC DNA]</scope>
    <source>
        <strain evidence="2">DA912</strain>
    </source>
</reference>
<dbReference type="Pfam" id="PF00258">
    <property type="entry name" value="Flavodoxin_1"/>
    <property type="match status" value="1"/>
</dbReference>
<dbReference type="AlphaFoldDB" id="A0A0G2FX27"/>
<dbReference type="GO" id="GO:0010181">
    <property type="term" value="F:FMN binding"/>
    <property type="evidence" value="ECO:0007669"/>
    <property type="project" value="InterPro"/>
</dbReference>
<feature type="domain" description="Flavodoxin-like" evidence="1">
    <location>
        <begin position="19"/>
        <end position="93"/>
    </location>
</feature>
<dbReference type="EMBL" id="LCUC01000059">
    <property type="protein sequence ID" value="KKY38449.1"/>
    <property type="molecule type" value="Genomic_DNA"/>
</dbReference>
<dbReference type="OrthoDB" id="1470350at2759"/>
<evidence type="ECO:0000313" key="3">
    <source>
        <dbReference type="Proteomes" id="UP000034680"/>
    </source>
</evidence>
<evidence type="ECO:0000313" key="2">
    <source>
        <dbReference type="EMBL" id="KKY38449.1"/>
    </source>
</evidence>
<proteinExistence type="predicted"/>
<dbReference type="InterPro" id="IPR008254">
    <property type="entry name" value="Flavodoxin/NO_synth"/>
</dbReference>
<dbReference type="SUPFAM" id="SSF52218">
    <property type="entry name" value="Flavoproteins"/>
    <property type="match status" value="1"/>
</dbReference>
<organism evidence="2 3">
    <name type="scientific">Diaporthe ampelina</name>
    <dbReference type="NCBI Taxonomy" id="1214573"/>
    <lineage>
        <taxon>Eukaryota</taxon>
        <taxon>Fungi</taxon>
        <taxon>Dikarya</taxon>
        <taxon>Ascomycota</taxon>
        <taxon>Pezizomycotina</taxon>
        <taxon>Sordariomycetes</taxon>
        <taxon>Sordariomycetidae</taxon>
        <taxon>Diaporthales</taxon>
        <taxon>Diaporthaceae</taxon>
        <taxon>Diaporthe</taxon>
    </lineage>
</organism>
<keyword evidence="3" id="KW-1185">Reference proteome</keyword>
<protein>
    <submittedName>
        <fullName evidence="2">Putative bifunctional p-450/nadph-p450 reductase</fullName>
    </submittedName>
</protein>
<gene>
    <name evidence="2" type="ORF">UCDDA912_g01767</name>
</gene>
<dbReference type="STRING" id="1214573.A0A0G2FX27"/>
<comment type="caution">
    <text evidence="2">The sequence shown here is derived from an EMBL/GenBank/DDBJ whole genome shotgun (WGS) entry which is preliminary data.</text>
</comment>
<evidence type="ECO:0000259" key="1">
    <source>
        <dbReference type="Pfam" id="PF00258"/>
    </source>
</evidence>
<dbReference type="InterPro" id="IPR029039">
    <property type="entry name" value="Flavoprotein-like_sf"/>
</dbReference>
<reference evidence="2 3" key="1">
    <citation type="submission" date="2015-05" db="EMBL/GenBank/DDBJ databases">
        <title>Distinctive expansion of gene families associated with plant cell wall degradation and secondary metabolism in the genomes of grapevine trunk pathogens.</title>
        <authorList>
            <person name="Lawrence D.P."/>
            <person name="Travadon R."/>
            <person name="Rolshausen P.E."/>
            <person name="Baumgartner K."/>
        </authorList>
    </citation>
    <scope>NUCLEOTIDE SEQUENCE [LARGE SCALE GENOMIC DNA]</scope>
    <source>
        <strain evidence="2">DA912</strain>
    </source>
</reference>
<dbReference type="Proteomes" id="UP000034680">
    <property type="component" value="Unassembled WGS sequence"/>
</dbReference>
<accession>A0A0G2FX27</accession>